<comment type="caution">
    <text evidence="2">The sequence shown here is derived from an EMBL/GenBank/DDBJ whole genome shotgun (WGS) entry which is preliminary data.</text>
</comment>
<feature type="compositionally biased region" description="Polar residues" evidence="1">
    <location>
        <begin position="1"/>
        <end position="11"/>
    </location>
</feature>
<dbReference type="OrthoDB" id="1305902at2759"/>
<feature type="compositionally biased region" description="Low complexity" evidence="1">
    <location>
        <begin position="94"/>
        <end position="113"/>
    </location>
</feature>
<evidence type="ECO:0000313" key="2">
    <source>
        <dbReference type="EMBL" id="KAD7116560.1"/>
    </source>
</evidence>
<dbReference type="AlphaFoldDB" id="A0A5N6PVH9"/>
<gene>
    <name evidence="2" type="ORF">E3N88_03828</name>
</gene>
<dbReference type="EMBL" id="SZYD01000002">
    <property type="protein sequence ID" value="KAD7116560.1"/>
    <property type="molecule type" value="Genomic_DNA"/>
</dbReference>
<feature type="compositionally biased region" description="Polar residues" evidence="1">
    <location>
        <begin position="83"/>
        <end position="93"/>
    </location>
</feature>
<feature type="region of interest" description="Disordered" evidence="1">
    <location>
        <begin position="1"/>
        <end position="140"/>
    </location>
</feature>
<evidence type="ECO:0000313" key="3">
    <source>
        <dbReference type="Proteomes" id="UP000326396"/>
    </source>
</evidence>
<sequence length="270" mass="29989">MDPPTSTTGQATPSTPSPNLTTNPTSTFEVPPTNTTPLATTQSERGNLGPQGGLGYQQSQPLEQFNEVIRQPTGVQPIHPQGPQFQRSTPLQTVQPHFRQPQGQQFQRPVQQQAPPPPQYQHFAPQEPIQGQAGRPRVPLGAPRRHHRELMRGIDAHFRPVITNNPSPVVIPHHPDGRTFEVRTNALQSLPKYKGLATEEPYFHLETYDSICNTIGGQGFSSDDVKLVLFPFSLEDKAKQWFHTLSSASIYTWADMQQKVLGGAFHSSKD</sequence>
<dbReference type="PANTHER" id="PTHR33223">
    <property type="entry name" value="CCHC-TYPE DOMAIN-CONTAINING PROTEIN"/>
    <property type="match status" value="1"/>
</dbReference>
<feature type="compositionally biased region" description="Low complexity" evidence="1">
    <location>
        <begin position="12"/>
        <end position="27"/>
    </location>
</feature>
<proteinExistence type="predicted"/>
<evidence type="ECO:0000256" key="1">
    <source>
        <dbReference type="SAM" id="MobiDB-lite"/>
    </source>
</evidence>
<organism evidence="2 3">
    <name type="scientific">Mikania micrantha</name>
    <name type="common">bitter vine</name>
    <dbReference type="NCBI Taxonomy" id="192012"/>
    <lineage>
        <taxon>Eukaryota</taxon>
        <taxon>Viridiplantae</taxon>
        <taxon>Streptophyta</taxon>
        <taxon>Embryophyta</taxon>
        <taxon>Tracheophyta</taxon>
        <taxon>Spermatophyta</taxon>
        <taxon>Magnoliopsida</taxon>
        <taxon>eudicotyledons</taxon>
        <taxon>Gunneridae</taxon>
        <taxon>Pentapetalae</taxon>
        <taxon>asterids</taxon>
        <taxon>campanulids</taxon>
        <taxon>Asterales</taxon>
        <taxon>Asteraceae</taxon>
        <taxon>Asteroideae</taxon>
        <taxon>Heliantheae alliance</taxon>
        <taxon>Eupatorieae</taxon>
        <taxon>Mikania</taxon>
    </lineage>
</organism>
<keyword evidence="3" id="KW-1185">Reference proteome</keyword>
<reference evidence="2 3" key="1">
    <citation type="submission" date="2019-05" db="EMBL/GenBank/DDBJ databases">
        <title>Mikania micrantha, genome provides insights into the molecular mechanism of rapid growth.</title>
        <authorList>
            <person name="Liu B."/>
        </authorList>
    </citation>
    <scope>NUCLEOTIDE SEQUENCE [LARGE SCALE GENOMIC DNA]</scope>
    <source>
        <strain evidence="2">NLD-2019</strain>
        <tissue evidence="2">Leaf</tissue>
    </source>
</reference>
<accession>A0A5N6PVH9</accession>
<protein>
    <recommendedName>
        <fullName evidence="4">Retrotransposon gag domain-containing protein</fullName>
    </recommendedName>
</protein>
<evidence type="ECO:0008006" key="4">
    <source>
        <dbReference type="Google" id="ProtNLM"/>
    </source>
</evidence>
<dbReference type="Proteomes" id="UP000326396">
    <property type="component" value="Linkage Group LG10"/>
</dbReference>
<name>A0A5N6PVH9_9ASTR</name>
<dbReference type="PANTHER" id="PTHR33223:SF11">
    <property type="entry name" value="ELEMENT PROTEIN, PUTATIVE-RELATED"/>
    <property type="match status" value="1"/>
</dbReference>
<feature type="compositionally biased region" description="Polar residues" evidence="1">
    <location>
        <begin position="32"/>
        <end position="45"/>
    </location>
</feature>